<accession>A0AAV9WIX6</accession>
<proteinExistence type="predicted"/>
<dbReference type="InterPro" id="IPR015034">
    <property type="entry name" value="Bles03"/>
</dbReference>
<evidence type="ECO:0000313" key="1">
    <source>
        <dbReference type="EMBL" id="KAK6509146.1"/>
    </source>
</evidence>
<organism evidence="1 2">
    <name type="scientific">Arthrobotrys musiformis</name>
    <dbReference type="NCBI Taxonomy" id="47236"/>
    <lineage>
        <taxon>Eukaryota</taxon>
        <taxon>Fungi</taxon>
        <taxon>Dikarya</taxon>
        <taxon>Ascomycota</taxon>
        <taxon>Pezizomycotina</taxon>
        <taxon>Orbiliomycetes</taxon>
        <taxon>Orbiliales</taxon>
        <taxon>Orbiliaceae</taxon>
        <taxon>Arthrobotrys</taxon>
    </lineage>
</organism>
<dbReference type="AlphaFoldDB" id="A0AAV9WIX6"/>
<dbReference type="Proteomes" id="UP001370758">
    <property type="component" value="Unassembled WGS sequence"/>
</dbReference>
<dbReference type="Gene3D" id="3.30.760.10">
    <property type="entry name" value="RNA Cap, Translation Initiation Factor Eif4e"/>
    <property type="match status" value="1"/>
</dbReference>
<sequence length="414" mass="46557">MTARIPINSLRLRKLRFQYVRHNSSTTPGVAQPNERRLVRYLTKSDRVVEQYNYHFKLQGDGPRQASADSDAPSNITTIGETPRFSLYTVEEQKPPIHFTAGSGGGDKFGTRMRSLKLDTPTVRTSGALSGLSIPGVSSLTLPVFEGPSNPIRLNEFLQKYPPSRSHYNSTGGWIFVKRDNTNPGYPLSKADNYACAERAKELLDVTTKRIESYEDDSANRSFHVDGGKDTVSETRRSQKRGYLLEKVFKSAAQELKDIAVKYNYKCGGWFFPMSTVRSDKVFSDLSRSLIGGELQRTFAHTVKITTFDVPNLPPDYHIVSVMVPDAWDKEANKKVLDVLVNIYGLTPSGCKPELFIQIGYGHLHKTGGNTCTFTPQDFYSSHELSKARYNATKLSNFTRREILGNRRQMGLMD</sequence>
<reference evidence="1 2" key="1">
    <citation type="submission" date="2023-08" db="EMBL/GenBank/DDBJ databases">
        <authorList>
            <person name="Palmer J.M."/>
        </authorList>
    </citation>
    <scope>NUCLEOTIDE SEQUENCE [LARGE SCALE GENOMIC DNA]</scope>
    <source>
        <strain evidence="1 2">TWF481</strain>
    </source>
</reference>
<dbReference type="InterPro" id="IPR023398">
    <property type="entry name" value="TIF_eIF4e-like"/>
</dbReference>
<dbReference type="SUPFAM" id="SSF55418">
    <property type="entry name" value="eIF4e-like"/>
    <property type="match status" value="1"/>
</dbReference>
<dbReference type="Pfam" id="PF08939">
    <property type="entry name" value="Bles03"/>
    <property type="match status" value="1"/>
</dbReference>
<evidence type="ECO:0000313" key="2">
    <source>
        <dbReference type="Proteomes" id="UP001370758"/>
    </source>
</evidence>
<gene>
    <name evidence="1" type="ORF">TWF481_003909</name>
</gene>
<comment type="caution">
    <text evidence="1">The sequence shown here is derived from an EMBL/GenBank/DDBJ whole genome shotgun (WGS) entry which is preliminary data.</text>
</comment>
<dbReference type="EMBL" id="JAVHJL010000002">
    <property type="protein sequence ID" value="KAK6509146.1"/>
    <property type="molecule type" value="Genomic_DNA"/>
</dbReference>
<protein>
    <submittedName>
        <fullName evidence="1">Uncharacterized protein</fullName>
    </submittedName>
</protein>
<name>A0AAV9WIX6_9PEZI</name>
<keyword evidence="2" id="KW-1185">Reference proteome</keyword>